<evidence type="ECO:0000256" key="15">
    <source>
        <dbReference type="SAM" id="SignalP"/>
    </source>
</evidence>
<evidence type="ECO:0000256" key="5">
    <source>
        <dbReference type="ARBA" id="ARBA00022438"/>
    </source>
</evidence>
<comment type="caution">
    <text evidence="18">The sequence shown here is derived from an EMBL/GenBank/DDBJ whole genome shotgun (WGS) entry which is preliminary data.</text>
</comment>
<evidence type="ECO:0000256" key="12">
    <source>
        <dbReference type="ARBA" id="ARBA00023180"/>
    </source>
</evidence>
<keyword evidence="6" id="KW-0964">Secreted</keyword>
<dbReference type="GO" id="GO:0006508">
    <property type="term" value="P:proteolysis"/>
    <property type="evidence" value="ECO:0007669"/>
    <property type="project" value="UniProtKB-KW"/>
</dbReference>
<dbReference type="PANTHER" id="PTHR11731">
    <property type="entry name" value="PROTEASE FAMILY S9B,C DIPEPTIDYL-PEPTIDASE IV-RELATED"/>
    <property type="match status" value="1"/>
</dbReference>
<dbReference type="GO" id="GO:0008239">
    <property type="term" value="F:dipeptidyl-peptidase activity"/>
    <property type="evidence" value="ECO:0007669"/>
    <property type="project" value="UniProtKB-EC"/>
</dbReference>
<keyword evidence="5" id="KW-0031">Aminopeptidase</keyword>
<dbReference type="Pfam" id="PF00326">
    <property type="entry name" value="Peptidase_S9"/>
    <property type="match status" value="1"/>
</dbReference>
<feature type="domain" description="Dipeptidylpeptidase IV N-terminal" evidence="17">
    <location>
        <begin position="113"/>
        <end position="470"/>
    </location>
</feature>
<keyword evidence="9" id="KW-0378">Hydrolase</keyword>
<keyword evidence="10" id="KW-0720">Serine protease</keyword>
<keyword evidence="8 15" id="KW-0732">Signal</keyword>
<evidence type="ECO:0000259" key="17">
    <source>
        <dbReference type="Pfam" id="PF00930"/>
    </source>
</evidence>
<evidence type="ECO:0000256" key="9">
    <source>
        <dbReference type="ARBA" id="ARBA00022801"/>
    </source>
</evidence>
<dbReference type="PANTHER" id="PTHR11731:SF162">
    <property type="entry name" value="DIPEPTIDYL PEPTIDASE 4-RELATED"/>
    <property type="match status" value="1"/>
</dbReference>
<evidence type="ECO:0000256" key="4">
    <source>
        <dbReference type="ARBA" id="ARBA00012062"/>
    </source>
</evidence>
<dbReference type="Proteomes" id="UP000244722">
    <property type="component" value="Unassembled WGS sequence"/>
</dbReference>
<dbReference type="GO" id="GO:0005886">
    <property type="term" value="C:plasma membrane"/>
    <property type="evidence" value="ECO:0007669"/>
    <property type="project" value="TreeGrafter"/>
</dbReference>
<dbReference type="InterPro" id="IPR001375">
    <property type="entry name" value="Peptidase_S9_cat"/>
</dbReference>
<keyword evidence="11" id="KW-0843">Virulence</keyword>
<dbReference type="InterPro" id="IPR002469">
    <property type="entry name" value="Peptidase_S9B_N"/>
</dbReference>
<evidence type="ECO:0000256" key="8">
    <source>
        <dbReference type="ARBA" id="ARBA00022729"/>
    </source>
</evidence>
<evidence type="ECO:0000256" key="3">
    <source>
        <dbReference type="ARBA" id="ARBA00006150"/>
    </source>
</evidence>
<dbReference type="PROSITE" id="PS00708">
    <property type="entry name" value="PRO_ENDOPEP_SER"/>
    <property type="match status" value="1"/>
</dbReference>
<comment type="similarity">
    <text evidence="3">Belongs to the peptidase S9B family.</text>
</comment>
<evidence type="ECO:0000256" key="6">
    <source>
        <dbReference type="ARBA" id="ARBA00022525"/>
    </source>
</evidence>
<protein>
    <recommendedName>
        <fullName evidence="4">dipeptidyl-peptidase IV</fullName>
        <ecNumber evidence="4">3.4.14.5</ecNumber>
    </recommendedName>
    <alternativeName>
        <fullName evidence="13">Dipeptidyl peptidase IV</fullName>
    </alternativeName>
</protein>
<comment type="subcellular location">
    <subcellularLocation>
        <location evidence="2">Secreted</location>
    </subcellularLocation>
</comment>
<dbReference type="InterPro" id="IPR050278">
    <property type="entry name" value="Serine_Prot_S9B/DPPIV"/>
</dbReference>
<evidence type="ECO:0000256" key="1">
    <source>
        <dbReference type="ARBA" id="ARBA00001257"/>
    </source>
</evidence>
<dbReference type="GO" id="GO:0004252">
    <property type="term" value="F:serine-type endopeptidase activity"/>
    <property type="evidence" value="ECO:0007669"/>
    <property type="project" value="InterPro"/>
</dbReference>
<dbReference type="InterPro" id="IPR029058">
    <property type="entry name" value="AB_hydrolase_fold"/>
</dbReference>
<dbReference type="EC" id="3.4.14.5" evidence="4"/>
<dbReference type="Pfam" id="PF00930">
    <property type="entry name" value="DPPIV_N"/>
    <property type="match status" value="1"/>
</dbReference>
<keyword evidence="12" id="KW-0325">Glycoprotein</keyword>
<dbReference type="OrthoDB" id="16520at2759"/>
<evidence type="ECO:0000313" key="19">
    <source>
        <dbReference type="Proteomes" id="UP000244722"/>
    </source>
</evidence>
<dbReference type="GO" id="GO:0005576">
    <property type="term" value="C:extracellular region"/>
    <property type="evidence" value="ECO:0007669"/>
    <property type="project" value="UniProtKB-SubCell"/>
</dbReference>
<evidence type="ECO:0000256" key="7">
    <source>
        <dbReference type="ARBA" id="ARBA00022670"/>
    </source>
</evidence>
<dbReference type="InterPro" id="IPR002471">
    <property type="entry name" value="Pept_S9_AS"/>
</dbReference>
<gene>
    <name evidence="18" type="ORF">B9Z19DRAFT_1131007</name>
</gene>
<feature type="chain" id="PRO_5015632544" description="dipeptidyl-peptidase IV" evidence="15">
    <location>
        <begin position="22"/>
        <end position="783"/>
    </location>
</feature>
<dbReference type="STRING" id="42251.A0A2T6ZJE2"/>
<feature type="domain" description="Peptidase S9 prolyl oligopeptidase catalytic" evidence="16">
    <location>
        <begin position="566"/>
        <end position="754"/>
    </location>
</feature>
<keyword evidence="7" id="KW-0645">Protease</keyword>
<organism evidence="18 19">
    <name type="scientific">Tuber borchii</name>
    <name type="common">White truffle</name>
    <dbReference type="NCBI Taxonomy" id="42251"/>
    <lineage>
        <taxon>Eukaryota</taxon>
        <taxon>Fungi</taxon>
        <taxon>Dikarya</taxon>
        <taxon>Ascomycota</taxon>
        <taxon>Pezizomycotina</taxon>
        <taxon>Pezizomycetes</taxon>
        <taxon>Pezizales</taxon>
        <taxon>Tuberaceae</taxon>
        <taxon>Tuber</taxon>
    </lineage>
</organism>
<dbReference type="AlphaFoldDB" id="A0A2T6ZJE2"/>
<evidence type="ECO:0000256" key="13">
    <source>
        <dbReference type="ARBA" id="ARBA00030567"/>
    </source>
</evidence>
<proteinExistence type="inferred from homology"/>
<accession>A0A2T6ZJE2</accession>
<evidence type="ECO:0000256" key="11">
    <source>
        <dbReference type="ARBA" id="ARBA00023026"/>
    </source>
</evidence>
<evidence type="ECO:0000256" key="14">
    <source>
        <dbReference type="ARBA" id="ARBA00037607"/>
    </source>
</evidence>
<evidence type="ECO:0000259" key="16">
    <source>
        <dbReference type="Pfam" id="PF00326"/>
    </source>
</evidence>
<comment type="catalytic activity">
    <reaction evidence="1">
        <text>Release of an N-terminal dipeptide, Xaa-Yaa-|-Zaa-, from a polypeptide, preferentially when Yaa is Pro, provided Zaa is neither Pro nor hydroxyproline.</text>
        <dbReference type="EC" id="3.4.14.5"/>
    </reaction>
</comment>
<evidence type="ECO:0000313" key="18">
    <source>
        <dbReference type="EMBL" id="PUU75610.1"/>
    </source>
</evidence>
<reference evidence="18 19" key="1">
    <citation type="submission" date="2017-04" db="EMBL/GenBank/DDBJ databases">
        <title>Draft genome sequence of Tuber borchii Vittad., a whitish edible truffle.</title>
        <authorList>
            <consortium name="DOE Joint Genome Institute"/>
            <person name="Murat C."/>
            <person name="Kuo A."/>
            <person name="Barry K.W."/>
            <person name="Clum A."/>
            <person name="Dockter R.B."/>
            <person name="Fauchery L."/>
            <person name="Iotti M."/>
            <person name="Kohler A."/>
            <person name="Labutti K."/>
            <person name="Lindquist E.A."/>
            <person name="Lipzen A."/>
            <person name="Ohm R.A."/>
            <person name="Wang M."/>
            <person name="Grigoriev I.V."/>
            <person name="Zambonelli A."/>
            <person name="Martin F.M."/>
        </authorList>
    </citation>
    <scope>NUCLEOTIDE SEQUENCE [LARGE SCALE GENOMIC DNA]</scope>
    <source>
        <strain evidence="18 19">Tbo3840</strain>
    </source>
</reference>
<dbReference type="SUPFAM" id="SSF53474">
    <property type="entry name" value="alpha/beta-Hydrolases"/>
    <property type="match status" value="1"/>
</dbReference>
<evidence type="ECO:0000256" key="10">
    <source>
        <dbReference type="ARBA" id="ARBA00022825"/>
    </source>
</evidence>
<dbReference type="Gene3D" id="2.140.10.30">
    <property type="entry name" value="Dipeptidylpeptidase IV, N-terminal domain"/>
    <property type="match status" value="1"/>
</dbReference>
<dbReference type="GO" id="GO:0004177">
    <property type="term" value="F:aminopeptidase activity"/>
    <property type="evidence" value="ECO:0007669"/>
    <property type="project" value="UniProtKB-KW"/>
</dbReference>
<dbReference type="SUPFAM" id="SSF82171">
    <property type="entry name" value="DPP6 N-terminal domain-like"/>
    <property type="match status" value="1"/>
</dbReference>
<keyword evidence="19" id="KW-1185">Reference proteome</keyword>
<dbReference type="Gene3D" id="3.40.50.1820">
    <property type="entry name" value="alpha/beta hydrolase"/>
    <property type="match status" value="1"/>
</dbReference>
<sequence>MRLSTAFLFSLLGLLSSISHAAPTPSAEDGGDDFASSSSKKLATFANAFSGNFSVSRTTLQWISTGNSSDGTYVVQDRSTSSLTLGNIITNASSVFVDAAELNLDYHDYFIQPSAKHVLFSTNYTKQYRYSYFADYYLWSVEEKTLVPLVEGQSGDVRYAAWSPQDDVIAYVRGNDLFIWKGGVSTRVTNDGGRMCLTGCRIGFMKRLEIFSDRPTLWFSPDGEYLAFLRFDETGVPTYTVPYYMAGQRVAPPYPKDLRIKYPKVGEKNPTVTLHLLEVNNPSAPRKVDFQTYAPDDLIITEVAWVAEKHERLIFRTQNRVQDTEKLVLIDIESGDTKLVRERDGTDGWLDSNHAITYVPGLSTPSYVDLSDHSGWQHIYLYPVSGGEPIALTSGNWAVTAIYPININRGLVYYQSTERDSTERHIFSVSLDGRTKKPLVDITKEGYYSASFSSGGGYYILSYNGPNLPWQELRSVGSDTPIRIINDNASLNNKLAAYALPRISWSTLKHPGGYELNLLERLPPKFRKGKKYPVLFDIYGGPGSQYTGKTFRQTVDFSAYLGSDPELEYIVVSVDNCGTGYKGRRFSALVVGRLGELEAQDQVWAAREYAKRDYVDERKIAIWGWSYGGYLAGKVLELDSGVFSLGLMTAPVTDWRFYDSMYTERYMKLLTTNRAGYNASAITKTSGFKNVAGGFLIQHGTGDDNVHFQNSAAFVDALVYEGVSPEKLRVQWFTDSDHSINFHRARSYLYKQLAKALYEEKRRVPEEKHQWSRRGLRGVMEGQ</sequence>
<name>A0A2T6ZJE2_TUBBO</name>
<dbReference type="FunFam" id="3.40.50.1820:FF:000003">
    <property type="entry name" value="Dipeptidyl peptidase 4"/>
    <property type="match status" value="1"/>
</dbReference>
<evidence type="ECO:0000256" key="2">
    <source>
        <dbReference type="ARBA" id="ARBA00004613"/>
    </source>
</evidence>
<dbReference type="EMBL" id="NESQ01000222">
    <property type="protein sequence ID" value="PUU75610.1"/>
    <property type="molecule type" value="Genomic_DNA"/>
</dbReference>
<comment type="function">
    <text evidence="14">Extracellular dipeptidyl-peptidase which removes N-terminal dipeptides sequentially from polypeptides having unsubstituted N-termini provided that the penultimate residue is proline. Contributes to pathogenicity.</text>
</comment>
<feature type="signal peptide" evidence="15">
    <location>
        <begin position="1"/>
        <end position="21"/>
    </location>
</feature>